<keyword evidence="2" id="KW-1133">Transmembrane helix</keyword>
<gene>
    <name evidence="3" type="ORF">C489_14275</name>
</gene>
<evidence type="ECO:0000313" key="4">
    <source>
        <dbReference type="Proteomes" id="UP000011632"/>
    </source>
</evidence>
<dbReference type="RefSeq" id="WP_006431945.1">
    <property type="nucleotide sequence ID" value="NZ_AOID01000044.1"/>
</dbReference>
<name>L9XYR2_9EURY</name>
<sequence>MSTDRRFEYDKGPSLEDEEPADSDPNAHDEPPEPDESGRATIDVAPWKGGAVAGTSAFTVMVAAFYQLVSGFTAMGGYGGSDGGPGAIVMTSLSASANHGVRILQDGEPIDEFLTLRMGFVPSVTGLVPAVVLAVAGYLLVRYVRLETRRAAGLAVGTLVASYVVLLTGLTTIAEWTPDGEAATADAPTIAAATDLGTVVTIGTTTVAFVAVGAAVAAVPRLAGTTR</sequence>
<feature type="transmembrane region" description="Helical" evidence="2">
    <location>
        <begin position="153"/>
        <end position="176"/>
    </location>
</feature>
<evidence type="ECO:0000256" key="2">
    <source>
        <dbReference type="SAM" id="Phobius"/>
    </source>
</evidence>
<dbReference type="AlphaFoldDB" id="L9XYR2"/>
<protein>
    <submittedName>
        <fullName evidence="3">Uncharacterized protein</fullName>
    </submittedName>
</protein>
<feature type="transmembrane region" description="Helical" evidence="2">
    <location>
        <begin position="49"/>
        <end position="69"/>
    </location>
</feature>
<dbReference type="OrthoDB" id="177917at2157"/>
<keyword evidence="2" id="KW-0812">Transmembrane</keyword>
<comment type="caution">
    <text evidence="3">The sequence shown here is derived from an EMBL/GenBank/DDBJ whole genome shotgun (WGS) entry which is preliminary data.</text>
</comment>
<dbReference type="Proteomes" id="UP000011632">
    <property type="component" value="Unassembled WGS sequence"/>
</dbReference>
<evidence type="ECO:0000256" key="1">
    <source>
        <dbReference type="SAM" id="MobiDB-lite"/>
    </source>
</evidence>
<dbReference type="EMBL" id="AOID01000044">
    <property type="protein sequence ID" value="ELY65743.1"/>
    <property type="molecule type" value="Genomic_DNA"/>
</dbReference>
<accession>L9XYR2</accession>
<proteinExistence type="predicted"/>
<feature type="transmembrane region" description="Helical" evidence="2">
    <location>
        <begin position="196"/>
        <end position="219"/>
    </location>
</feature>
<feature type="compositionally biased region" description="Basic and acidic residues" evidence="1">
    <location>
        <begin position="1"/>
        <end position="14"/>
    </location>
</feature>
<dbReference type="PATRIC" id="fig|1227496.3.peg.2866"/>
<reference evidence="3 4" key="1">
    <citation type="journal article" date="2014" name="PLoS Genet.">
        <title>Phylogenetically driven sequencing of extremely halophilic archaea reveals strategies for static and dynamic osmo-response.</title>
        <authorList>
            <person name="Becker E.A."/>
            <person name="Seitzer P.M."/>
            <person name="Tritt A."/>
            <person name="Larsen D."/>
            <person name="Krusor M."/>
            <person name="Yao A.I."/>
            <person name="Wu D."/>
            <person name="Madern D."/>
            <person name="Eisen J.A."/>
            <person name="Darling A.E."/>
            <person name="Facciotti M.T."/>
        </authorList>
    </citation>
    <scope>NUCLEOTIDE SEQUENCE [LARGE SCALE GENOMIC DNA]</scope>
    <source>
        <strain evidence="3 4">JCM 10478</strain>
    </source>
</reference>
<keyword evidence="4" id="KW-1185">Reference proteome</keyword>
<dbReference type="STRING" id="1227496.C489_14275"/>
<feature type="transmembrane region" description="Helical" evidence="2">
    <location>
        <begin position="120"/>
        <end position="141"/>
    </location>
</feature>
<feature type="region of interest" description="Disordered" evidence="1">
    <location>
        <begin position="1"/>
        <end position="41"/>
    </location>
</feature>
<organism evidence="3 4">
    <name type="scientific">Natrinema versiforme JCM 10478</name>
    <dbReference type="NCBI Taxonomy" id="1227496"/>
    <lineage>
        <taxon>Archaea</taxon>
        <taxon>Methanobacteriati</taxon>
        <taxon>Methanobacteriota</taxon>
        <taxon>Stenosarchaea group</taxon>
        <taxon>Halobacteria</taxon>
        <taxon>Halobacteriales</taxon>
        <taxon>Natrialbaceae</taxon>
        <taxon>Natrinema</taxon>
    </lineage>
</organism>
<keyword evidence="2" id="KW-0472">Membrane</keyword>
<evidence type="ECO:0000313" key="3">
    <source>
        <dbReference type="EMBL" id="ELY65743.1"/>
    </source>
</evidence>